<evidence type="ECO:0000313" key="3">
    <source>
        <dbReference type="Proteomes" id="UP000288168"/>
    </source>
</evidence>
<dbReference type="PANTHER" id="PTHR34502:SF4">
    <property type="entry name" value="DUF6594 DOMAIN-CONTAINING PROTEIN"/>
    <property type="match status" value="1"/>
</dbReference>
<comment type="caution">
    <text evidence="2">The sequence shown here is derived from an EMBL/GenBank/DDBJ whole genome shotgun (WGS) entry which is preliminary data.</text>
</comment>
<dbReference type="Pfam" id="PF20237">
    <property type="entry name" value="DUF6594"/>
    <property type="match status" value="1"/>
</dbReference>
<reference evidence="2 3" key="1">
    <citation type="submission" date="2017-06" db="EMBL/GenBank/DDBJ databases">
        <title>Comparative genomic analysis of Ambrosia Fusariam Clade fungi.</title>
        <authorList>
            <person name="Stajich J.E."/>
            <person name="Carrillo J."/>
            <person name="Kijimoto T."/>
            <person name="Eskalen A."/>
            <person name="O'Donnell K."/>
            <person name="Kasson M."/>
        </authorList>
    </citation>
    <scope>NUCLEOTIDE SEQUENCE [LARGE SCALE GENOMIC DNA]</scope>
    <source>
        <strain evidence="2 3">NRRL62584</strain>
    </source>
</reference>
<dbReference type="InterPro" id="IPR046529">
    <property type="entry name" value="DUF6594"/>
</dbReference>
<dbReference type="PANTHER" id="PTHR34502">
    <property type="entry name" value="DUF6594 DOMAIN-CONTAINING PROTEIN-RELATED"/>
    <property type="match status" value="1"/>
</dbReference>
<sequence>MDTENGRDGTGFPALAKRIAINPDYEAFIFRKFDRLSARNLLHLESRLTYLEWKLDQADAQASNAQDNETLRSLRTWEAFEENAKDATRTEYTRMKIAEEIRETLKDYRLAEKRLDESNHRDLVAVRRPADTDLLSRFLQDCWIFKVQFTQAASPT</sequence>
<accession>A0A428NM45</accession>
<dbReference type="STRING" id="1325734.A0A428NM45"/>
<keyword evidence="3" id="KW-1185">Reference proteome</keyword>
<dbReference type="EMBL" id="NKCI01000395">
    <property type="protein sequence ID" value="RSL41849.1"/>
    <property type="molecule type" value="Genomic_DNA"/>
</dbReference>
<evidence type="ECO:0000313" key="2">
    <source>
        <dbReference type="EMBL" id="RSL41849.1"/>
    </source>
</evidence>
<dbReference type="OrthoDB" id="5342093at2759"/>
<protein>
    <recommendedName>
        <fullName evidence="1">DUF6594 domain-containing protein</fullName>
    </recommendedName>
</protein>
<name>A0A428NM45_9HYPO</name>
<evidence type="ECO:0000259" key="1">
    <source>
        <dbReference type="Pfam" id="PF20237"/>
    </source>
</evidence>
<gene>
    <name evidence="2" type="ORF">CEP54_015687</name>
</gene>
<dbReference type="AlphaFoldDB" id="A0A428NM45"/>
<organism evidence="2 3">
    <name type="scientific">Fusarium duplospermum</name>
    <dbReference type="NCBI Taxonomy" id="1325734"/>
    <lineage>
        <taxon>Eukaryota</taxon>
        <taxon>Fungi</taxon>
        <taxon>Dikarya</taxon>
        <taxon>Ascomycota</taxon>
        <taxon>Pezizomycotina</taxon>
        <taxon>Sordariomycetes</taxon>
        <taxon>Hypocreomycetidae</taxon>
        <taxon>Hypocreales</taxon>
        <taxon>Nectriaceae</taxon>
        <taxon>Fusarium</taxon>
        <taxon>Fusarium solani species complex</taxon>
    </lineage>
</organism>
<feature type="domain" description="DUF6594" evidence="1">
    <location>
        <begin position="12"/>
        <end position="110"/>
    </location>
</feature>
<dbReference type="Proteomes" id="UP000288168">
    <property type="component" value="Unassembled WGS sequence"/>
</dbReference>
<proteinExistence type="predicted"/>